<dbReference type="HOGENOM" id="CLU_3419806_0_0_1"/>
<sequence>MAIAYGELCLASAGSTIFQCEHGEE</sequence>
<dbReference type="EnsemblPlants" id="KQK90167">
    <property type="protein sequence ID" value="KQK90167"/>
    <property type="gene ID" value="SETIT_039687mg"/>
</dbReference>
<organism evidence="1 2">
    <name type="scientific">Setaria italica</name>
    <name type="common">Foxtail millet</name>
    <name type="synonym">Panicum italicum</name>
    <dbReference type="NCBI Taxonomy" id="4555"/>
    <lineage>
        <taxon>Eukaryota</taxon>
        <taxon>Viridiplantae</taxon>
        <taxon>Streptophyta</taxon>
        <taxon>Embryophyta</taxon>
        <taxon>Tracheophyta</taxon>
        <taxon>Spermatophyta</taxon>
        <taxon>Magnoliopsida</taxon>
        <taxon>Liliopsida</taxon>
        <taxon>Poales</taxon>
        <taxon>Poaceae</taxon>
        <taxon>PACMAD clade</taxon>
        <taxon>Panicoideae</taxon>
        <taxon>Panicodae</taxon>
        <taxon>Paniceae</taxon>
        <taxon>Cenchrinae</taxon>
        <taxon>Setaria</taxon>
    </lineage>
</organism>
<dbReference type="EMBL" id="AGNK02005900">
    <property type="status" value="NOT_ANNOTATED_CDS"/>
    <property type="molecule type" value="Genomic_DNA"/>
</dbReference>
<protein>
    <submittedName>
        <fullName evidence="1">Uncharacterized protein</fullName>
    </submittedName>
</protein>
<dbReference type="Proteomes" id="UP000004995">
    <property type="component" value="Unassembled WGS sequence"/>
</dbReference>
<evidence type="ECO:0000313" key="2">
    <source>
        <dbReference type="Proteomes" id="UP000004995"/>
    </source>
</evidence>
<reference evidence="2" key="1">
    <citation type="journal article" date="2012" name="Nat. Biotechnol.">
        <title>Reference genome sequence of the model plant Setaria.</title>
        <authorList>
            <person name="Bennetzen J.L."/>
            <person name="Schmutz J."/>
            <person name="Wang H."/>
            <person name="Percifield R."/>
            <person name="Hawkins J."/>
            <person name="Pontaroli A.C."/>
            <person name="Estep M."/>
            <person name="Feng L."/>
            <person name="Vaughn J.N."/>
            <person name="Grimwood J."/>
            <person name="Jenkins J."/>
            <person name="Barry K."/>
            <person name="Lindquist E."/>
            <person name="Hellsten U."/>
            <person name="Deshpande S."/>
            <person name="Wang X."/>
            <person name="Wu X."/>
            <person name="Mitros T."/>
            <person name="Triplett J."/>
            <person name="Yang X."/>
            <person name="Ye C.Y."/>
            <person name="Mauro-Herrera M."/>
            <person name="Wang L."/>
            <person name="Li P."/>
            <person name="Sharma M."/>
            <person name="Sharma R."/>
            <person name="Ronald P.C."/>
            <person name="Panaud O."/>
            <person name="Kellogg E.A."/>
            <person name="Brutnell T.P."/>
            <person name="Doust A.N."/>
            <person name="Tuskan G.A."/>
            <person name="Rokhsar D."/>
            <person name="Devos K.M."/>
        </authorList>
    </citation>
    <scope>NUCLEOTIDE SEQUENCE [LARGE SCALE GENOMIC DNA]</scope>
    <source>
        <strain evidence="2">cv. Yugu1</strain>
    </source>
</reference>
<keyword evidence="2" id="KW-1185">Reference proteome</keyword>
<reference evidence="1" key="2">
    <citation type="submission" date="2018-08" db="UniProtKB">
        <authorList>
            <consortium name="EnsemblPlants"/>
        </authorList>
    </citation>
    <scope>IDENTIFICATION</scope>
    <source>
        <strain evidence="1">Yugu1</strain>
    </source>
</reference>
<dbReference type="Gramene" id="KQK90167">
    <property type="protein sequence ID" value="KQK90167"/>
    <property type="gene ID" value="SETIT_039687mg"/>
</dbReference>
<name>K4ALA7_SETIT</name>
<accession>K4ALA7</accession>
<dbReference type="AlphaFoldDB" id="K4ALA7"/>
<evidence type="ECO:0000313" key="1">
    <source>
        <dbReference type="EnsemblPlants" id="KQK90167"/>
    </source>
</evidence>
<dbReference type="InParanoid" id="K4ALA7"/>
<proteinExistence type="predicted"/>